<dbReference type="Proteomes" id="UP000182508">
    <property type="component" value="Unassembled WGS sequence"/>
</dbReference>
<accession>A0A1G6D1L1</accession>
<comment type="similarity">
    <text evidence="1">Belongs to the peptidase C1 family.</text>
</comment>
<reference evidence="3 4" key="1">
    <citation type="submission" date="2016-10" db="EMBL/GenBank/DDBJ databases">
        <authorList>
            <person name="de Groot N.N."/>
        </authorList>
    </citation>
    <scope>NUCLEOTIDE SEQUENCE [LARGE SCALE GENOMIC DNA]</scope>
    <source>
        <strain evidence="3 4">A-4</strain>
    </source>
</reference>
<protein>
    <submittedName>
        <fullName evidence="3">Cysteine protease, C1A family</fullName>
    </submittedName>
</protein>
<feature type="domain" description="Peptidase C1A papain C-terminal" evidence="2">
    <location>
        <begin position="67"/>
        <end position="297"/>
    </location>
</feature>
<dbReference type="STRING" id="439219.SAMN02910293_01927"/>
<dbReference type="CDD" id="cd02619">
    <property type="entry name" value="Peptidase_C1"/>
    <property type="match status" value="1"/>
</dbReference>
<organism evidence="3 4">
    <name type="scientific">Streptococcus henryi</name>
    <dbReference type="NCBI Taxonomy" id="439219"/>
    <lineage>
        <taxon>Bacteria</taxon>
        <taxon>Bacillati</taxon>
        <taxon>Bacillota</taxon>
        <taxon>Bacilli</taxon>
        <taxon>Lactobacillales</taxon>
        <taxon>Streptococcaceae</taxon>
        <taxon>Streptococcus</taxon>
    </lineage>
</organism>
<keyword evidence="4" id="KW-1185">Reference proteome</keyword>
<dbReference type="InterPro" id="IPR000668">
    <property type="entry name" value="Peptidase_C1A_C"/>
</dbReference>
<dbReference type="PANTHER" id="PTHR12411">
    <property type="entry name" value="CYSTEINE PROTEASE FAMILY C1-RELATED"/>
    <property type="match status" value="1"/>
</dbReference>
<evidence type="ECO:0000259" key="2">
    <source>
        <dbReference type="SMART" id="SM00645"/>
    </source>
</evidence>
<evidence type="ECO:0000313" key="3">
    <source>
        <dbReference type="EMBL" id="SDB39063.1"/>
    </source>
</evidence>
<gene>
    <name evidence="3" type="ORF">SAMN02910293_01927</name>
</gene>
<dbReference type="AlphaFoldDB" id="A0A1G6D1L1"/>
<name>A0A1G6D1L1_9STRE</name>
<sequence length="322" mass="36055">MAVTPSSKVYNAYNVKRFLKGGKEGEPLSTGWLPPFPDMRDYDDVHPLITELTMKLGIDGGQAHIDLPNFVDLREWCSPVEDQLTLGSCTANAAVGMAEYFQKRAYGDYIDGSRLFVYKATRKLMQSSGDSGAWLRSAMGALVLFGVPDEKYFPYTLDGETVNPDWDSEPDSFLYSLANHYSAVNYFCHDPLGKKISKEDVLKTVKTYLAAGIPSMFGFFGFPSFEDSDSPGSIPYPCKNEQAEWGHAVMAVGYDDHKLITNTRNQEATTGALLIRNSWGKEWGEEGYGWIPYAYVLDGLAEDFWSILSMDWVDTQQFGFNK</sequence>
<dbReference type="Gene3D" id="3.90.70.10">
    <property type="entry name" value="Cysteine proteinases"/>
    <property type="match status" value="1"/>
</dbReference>
<evidence type="ECO:0000256" key="1">
    <source>
        <dbReference type="ARBA" id="ARBA00008455"/>
    </source>
</evidence>
<dbReference type="eggNOG" id="COG4870">
    <property type="taxonomic scope" value="Bacteria"/>
</dbReference>
<dbReference type="SMART" id="SM00645">
    <property type="entry name" value="Pept_C1"/>
    <property type="match status" value="1"/>
</dbReference>
<dbReference type="SUPFAM" id="SSF54001">
    <property type="entry name" value="Cysteine proteinases"/>
    <property type="match status" value="1"/>
</dbReference>
<evidence type="ECO:0000313" key="4">
    <source>
        <dbReference type="Proteomes" id="UP000182508"/>
    </source>
</evidence>
<dbReference type="GO" id="GO:0006508">
    <property type="term" value="P:proteolysis"/>
    <property type="evidence" value="ECO:0007669"/>
    <property type="project" value="UniProtKB-KW"/>
</dbReference>
<dbReference type="RefSeq" id="WP_074486495.1">
    <property type="nucleotide sequence ID" value="NZ_FMXP01000030.1"/>
</dbReference>
<dbReference type="GO" id="GO:0008234">
    <property type="term" value="F:cysteine-type peptidase activity"/>
    <property type="evidence" value="ECO:0007669"/>
    <property type="project" value="InterPro"/>
</dbReference>
<dbReference type="Pfam" id="PF00112">
    <property type="entry name" value="Peptidase_C1"/>
    <property type="match status" value="1"/>
</dbReference>
<dbReference type="FunFam" id="3.90.70.10:FF:000330">
    <property type="entry name" value="Papain family cysteine protease"/>
    <property type="match status" value="1"/>
</dbReference>
<dbReference type="InterPro" id="IPR038765">
    <property type="entry name" value="Papain-like_cys_pep_sf"/>
</dbReference>
<dbReference type="EMBL" id="FMXP01000030">
    <property type="protein sequence ID" value="SDB39063.1"/>
    <property type="molecule type" value="Genomic_DNA"/>
</dbReference>
<keyword evidence="3" id="KW-0378">Hydrolase</keyword>
<keyword evidence="3" id="KW-0645">Protease</keyword>
<proteinExistence type="inferred from homology"/>
<dbReference type="InterPro" id="IPR013128">
    <property type="entry name" value="Peptidase_C1A"/>
</dbReference>